<sequence length="105" mass="11859">MKYINEYGFVNNNSRSYFILKALLFCDALQEKKEVFGSEVISINEKITLSLLNEIALSIVMVSGISNAELIAQELEDIPITMAEINELIAKPLHQYLSIQVTLNH</sequence>
<keyword evidence="2" id="KW-1185">Reference proteome</keyword>
<dbReference type="EMBL" id="LVIE01000199">
    <property type="protein sequence ID" value="OHT23056.1"/>
    <property type="molecule type" value="Genomic_DNA"/>
</dbReference>
<name>A0A1S1HNS9_PROST</name>
<evidence type="ECO:0000313" key="2">
    <source>
        <dbReference type="Proteomes" id="UP000179588"/>
    </source>
</evidence>
<protein>
    <submittedName>
        <fullName evidence="1">Uncharacterized protein</fullName>
    </submittedName>
</protein>
<proteinExistence type="predicted"/>
<accession>A0A1S1HNS9</accession>
<dbReference type="AlphaFoldDB" id="A0A1S1HNS9"/>
<dbReference type="Proteomes" id="UP000179588">
    <property type="component" value="Unassembled WGS sequence"/>
</dbReference>
<gene>
    <name evidence="1" type="ORF">A3Q29_21550</name>
</gene>
<reference evidence="1 2" key="1">
    <citation type="submission" date="2016-03" db="EMBL/GenBank/DDBJ databases">
        <title>Genome sequence of Providencia stuartii strain, isolated from the salivary glands of larval Lucilia sericata.</title>
        <authorList>
            <person name="Yuan Y."/>
            <person name="Zhang Y."/>
            <person name="Fu S."/>
            <person name="Crippen T.L."/>
            <person name="Visi D."/>
            <person name="Benbow M.E."/>
            <person name="Allen M."/>
            <person name="Tomberlin J.K."/>
            <person name="Sze S.-H."/>
            <person name="Tarone A.M."/>
        </authorList>
    </citation>
    <scope>NUCLEOTIDE SEQUENCE [LARGE SCALE GENOMIC DNA]</scope>
    <source>
        <strain evidence="1 2">Crippen</strain>
    </source>
</reference>
<organism evidence="1 2">
    <name type="scientific">Providencia stuartii</name>
    <dbReference type="NCBI Taxonomy" id="588"/>
    <lineage>
        <taxon>Bacteria</taxon>
        <taxon>Pseudomonadati</taxon>
        <taxon>Pseudomonadota</taxon>
        <taxon>Gammaproteobacteria</taxon>
        <taxon>Enterobacterales</taxon>
        <taxon>Morganellaceae</taxon>
        <taxon>Providencia</taxon>
    </lineage>
</organism>
<comment type="caution">
    <text evidence="1">The sequence shown here is derived from an EMBL/GenBank/DDBJ whole genome shotgun (WGS) entry which is preliminary data.</text>
</comment>
<evidence type="ECO:0000313" key="1">
    <source>
        <dbReference type="EMBL" id="OHT23056.1"/>
    </source>
</evidence>